<evidence type="ECO:0000256" key="1">
    <source>
        <dbReference type="SAM" id="Phobius"/>
    </source>
</evidence>
<keyword evidence="1" id="KW-0472">Membrane</keyword>
<keyword evidence="1" id="KW-1133">Transmembrane helix</keyword>
<dbReference type="Proteomes" id="UP000184368">
    <property type="component" value="Unassembled WGS sequence"/>
</dbReference>
<keyword evidence="1" id="KW-0812">Transmembrane</keyword>
<sequence length="141" mass="15992">MIYKEIQRPASQVFFIIGLAAAAYILFYIVVNWNRLCTIKGITFSHPHHQGHIVYVIKIDAAMKTLLVACAALSLTACVSERSLQVSVVQAELVKVDTLYRNSEYVQILTWRSPEKMQFVSYAGIKEYYPVGAKMAVFMPR</sequence>
<name>A0A1M4XZI6_9BACT</name>
<organism evidence="2 3">
    <name type="scientific">Cnuella takakiae</name>
    <dbReference type="NCBI Taxonomy" id="1302690"/>
    <lineage>
        <taxon>Bacteria</taxon>
        <taxon>Pseudomonadati</taxon>
        <taxon>Bacteroidota</taxon>
        <taxon>Chitinophagia</taxon>
        <taxon>Chitinophagales</taxon>
        <taxon>Chitinophagaceae</taxon>
        <taxon>Cnuella</taxon>
    </lineage>
</organism>
<keyword evidence="3" id="KW-1185">Reference proteome</keyword>
<reference evidence="2 3" key="1">
    <citation type="submission" date="2016-11" db="EMBL/GenBank/DDBJ databases">
        <authorList>
            <person name="Jaros S."/>
            <person name="Januszkiewicz K."/>
            <person name="Wedrychowicz H."/>
        </authorList>
    </citation>
    <scope>NUCLEOTIDE SEQUENCE [LARGE SCALE GENOMIC DNA]</scope>
    <source>
        <strain evidence="2 3">DSM 26897</strain>
    </source>
</reference>
<evidence type="ECO:0000313" key="2">
    <source>
        <dbReference type="EMBL" id="SHE98746.1"/>
    </source>
</evidence>
<proteinExistence type="predicted"/>
<dbReference type="AlphaFoldDB" id="A0A1M4XZI6"/>
<protein>
    <submittedName>
        <fullName evidence="2">Uncharacterized protein</fullName>
    </submittedName>
</protein>
<feature type="transmembrane region" description="Helical" evidence="1">
    <location>
        <begin position="12"/>
        <end position="31"/>
    </location>
</feature>
<gene>
    <name evidence="2" type="ORF">SAMN05444008_10494</name>
</gene>
<accession>A0A1M4XZI6</accession>
<dbReference type="EMBL" id="FQUO01000004">
    <property type="protein sequence ID" value="SHE98746.1"/>
    <property type="molecule type" value="Genomic_DNA"/>
</dbReference>
<evidence type="ECO:0000313" key="3">
    <source>
        <dbReference type="Proteomes" id="UP000184368"/>
    </source>
</evidence>